<dbReference type="AlphaFoldDB" id="A0A5K7ZHA4"/>
<dbReference type="CDD" id="cd16913">
    <property type="entry name" value="YkuD_like"/>
    <property type="match status" value="1"/>
</dbReference>
<dbReference type="PANTHER" id="PTHR41533:SF2">
    <property type="entry name" value="BLR7131 PROTEIN"/>
    <property type="match status" value="1"/>
</dbReference>
<dbReference type="GO" id="GO:0004180">
    <property type="term" value="F:carboxypeptidase activity"/>
    <property type="evidence" value="ECO:0007669"/>
    <property type="project" value="UniProtKB-ARBA"/>
</dbReference>
<dbReference type="InterPro" id="IPR045380">
    <property type="entry name" value="LD_TPept_scaffold_dom"/>
</dbReference>
<evidence type="ECO:0000256" key="5">
    <source>
        <dbReference type="ARBA" id="ARBA00022984"/>
    </source>
</evidence>
<comment type="pathway">
    <text evidence="1 7">Cell wall biogenesis; peptidoglycan biosynthesis.</text>
</comment>
<feature type="signal peptide" evidence="8">
    <location>
        <begin position="1"/>
        <end position="25"/>
    </location>
</feature>
<evidence type="ECO:0000256" key="2">
    <source>
        <dbReference type="ARBA" id="ARBA00005992"/>
    </source>
</evidence>
<evidence type="ECO:0000256" key="3">
    <source>
        <dbReference type="ARBA" id="ARBA00022679"/>
    </source>
</evidence>
<feature type="active site" description="Proton donor/acceptor" evidence="7">
    <location>
        <position position="457"/>
    </location>
</feature>
<evidence type="ECO:0000313" key="11">
    <source>
        <dbReference type="Proteomes" id="UP000427769"/>
    </source>
</evidence>
<name>A0A5K7ZHA4_9BACT</name>
<comment type="similarity">
    <text evidence="2">Belongs to the YkuD family.</text>
</comment>
<dbReference type="GO" id="GO:0008360">
    <property type="term" value="P:regulation of cell shape"/>
    <property type="evidence" value="ECO:0007669"/>
    <property type="project" value="UniProtKB-UniRule"/>
</dbReference>
<gene>
    <name evidence="10" type="ORF">DSCW_66180</name>
</gene>
<evidence type="ECO:0000256" key="7">
    <source>
        <dbReference type="PROSITE-ProRule" id="PRU01373"/>
    </source>
</evidence>
<dbReference type="SUPFAM" id="SSF141523">
    <property type="entry name" value="L,D-transpeptidase catalytic domain-like"/>
    <property type="match status" value="1"/>
</dbReference>
<dbReference type="PANTHER" id="PTHR41533">
    <property type="entry name" value="L,D-TRANSPEPTIDASE HI_1667-RELATED"/>
    <property type="match status" value="1"/>
</dbReference>
<evidence type="ECO:0000256" key="6">
    <source>
        <dbReference type="ARBA" id="ARBA00023316"/>
    </source>
</evidence>
<keyword evidence="6 7" id="KW-0961">Cell wall biogenesis/degradation</keyword>
<organism evidence="10 11">
    <name type="scientific">Desulfosarcina widdelii</name>
    <dbReference type="NCBI Taxonomy" id="947919"/>
    <lineage>
        <taxon>Bacteria</taxon>
        <taxon>Pseudomonadati</taxon>
        <taxon>Thermodesulfobacteriota</taxon>
        <taxon>Desulfobacteria</taxon>
        <taxon>Desulfobacterales</taxon>
        <taxon>Desulfosarcinaceae</taxon>
        <taxon>Desulfosarcina</taxon>
    </lineage>
</organism>
<dbReference type="Pfam" id="PF01471">
    <property type="entry name" value="PG_binding_1"/>
    <property type="match status" value="1"/>
</dbReference>
<dbReference type="InterPro" id="IPR036365">
    <property type="entry name" value="PGBD-like_sf"/>
</dbReference>
<dbReference type="Proteomes" id="UP000427769">
    <property type="component" value="Chromosome"/>
</dbReference>
<sequence>MKGYRHTIIFFLAAMLFLSPRTATADNPHLREAAELKRLLAVEAPQYTAAPDAATDRLWSPVVRFYRLIGYRTLWMDTDGLTRQGEGLLKVISSASENGLAPEAYFPPPLENPGSLPMGLDESFGAMPPSPAVQMDMMLTDALLRYAADLARGRIAPQSLHMPWVSDQQLPDRDFPAELAAAFNANRLWDFLDDLPPGQPAYAGLKTALQQYERIRSRGGWATVDGGPSLRRGDQDPRVPALRSRLLATADIQPYLPEAAEDFDAGVEAGVMRFQYRHGLTPDGVVGEKTLAALNVPVEKRILQLKLNMERCRWYPDSFGQRYLLVNIPDYTLNIVENDWVIRRIRVIVGRPGRQTPNLSGHLTYLEINPYWNVPAKIARKDILPKIKEDPDYLVRQGIKVFDSWDEAATPIDPESISWEGVSKNYFPYRLRQDPSTLNALGQVKFIFPNSQAVYIHDTPSKSLFEKNRRGFSSGCVRLESPLELARYLLRDQSWDQSRLEETVESGRHRTVVLKKPIPVHLVYFTAWADSSGAVNFRQDIYDQDRELELALIQRPAPTLFCRMEKPVGPMLAQCKHSQGTASAALPGI</sequence>
<evidence type="ECO:0000313" key="10">
    <source>
        <dbReference type="EMBL" id="BBO79201.1"/>
    </source>
</evidence>
<keyword evidence="11" id="KW-1185">Reference proteome</keyword>
<proteinExistence type="inferred from homology"/>
<dbReference type="Gene3D" id="2.40.440.10">
    <property type="entry name" value="L,D-transpeptidase catalytic domain-like"/>
    <property type="match status" value="1"/>
</dbReference>
<feature type="domain" description="L,D-TPase catalytic" evidence="9">
    <location>
        <begin position="322"/>
        <end position="503"/>
    </location>
</feature>
<dbReference type="SUPFAM" id="SSF47090">
    <property type="entry name" value="PGBD-like"/>
    <property type="match status" value="1"/>
</dbReference>
<evidence type="ECO:0000256" key="8">
    <source>
        <dbReference type="SAM" id="SignalP"/>
    </source>
</evidence>
<accession>A0A5K7ZHA4</accession>
<dbReference type="Pfam" id="PF03734">
    <property type="entry name" value="YkuD"/>
    <property type="match status" value="1"/>
</dbReference>
<dbReference type="GO" id="GO:0071555">
    <property type="term" value="P:cell wall organization"/>
    <property type="evidence" value="ECO:0007669"/>
    <property type="project" value="UniProtKB-UniRule"/>
</dbReference>
<keyword evidence="5 7" id="KW-0573">Peptidoglycan synthesis</keyword>
<dbReference type="GO" id="GO:0016740">
    <property type="term" value="F:transferase activity"/>
    <property type="evidence" value="ECO:0007669"/>
    <property type="project" value="UniProtKB-KW"/>
</dbReference>
<evidence type="ECO:0000256" key="4">
    <source>
        <dbReference type="ARBA" id="ARBA00022960"/>
    </source>
</evidence>
<dbReference type="InterPro" id="IPR002477">
    <property type="entry name" value="Peptidoglycan-bd-like"/>
</dbReference>
<dbReference type="InterPro" id="IPR038063">
    <property type="entry name" value="Transpep_catalytic_dom"/>
</dbReference>
<dbReference type="KEGG" id="dwd:DSCW_66180"/>
<dbReference type="EMBL" id="AP021875">
    <property type="protein sequence ID" value="BBO79201.1"/>
    <property type="molecule type" value="Genomic_DNA"/>
</dbReference>
<dbReference type="UniPathway" id="UPA00219"/>
<dbReference type="RefSeq" id="WP_170302570.1">
    <property type="nucleotide sequence ID" value="NZ_AP021875.1"/>
</dbReference>
<reference evidence="10 11" key="1">
    <citation type="submission" date="2019-11" db="EMBL/GenBank/DDBJ databases">
        <title>Comparative genomics of hydrocarbon-degrading Desulfosarcina strains.</title>
        <authorList>
            <person name="Watanabe M."/>
            <person name="Kojima H."/>
            <person name="Fukui M."/>
        </authorList>
    </citation>
    <scope>NUCLEOTIDE SEQUENCE [LARGE SCALE GENOMIC DNA]</scope>
    <source>
        <strain evidence="10 11">PP31</strain>
    </source>
</reference>
<feature type="chain" id="PRO_5024459832" evidence="8">
    <location>
        <begin position="26"/>
        <end position="589"/>
    </location>
</feature>
<protein>
    <submittedName>
        <fullName evidence="10">Peptidoglycan-binding protein</fullName>
    </submittedName>
</protein>
<evidence type="ECO:0000256" key="1">
    <source>
        <dbReference type="ARBA" id="ARBA00004752"/>
    </source>
</evidence>
<dbReference type="InterPro" id="IPR052905">
    <property type="entry name" value="LD-transpeptidase_YkuD-like"/>
</dbReference>
<dbReference type="Pfam" id="PF20142">
    <property type="entry name" value="Scaffold"/>
    <property type="match status" value="1"/>
</dbReference>
<keyword evidence="4 7" id="KW-0133">Cell shape</keyword>
<dbReference type="InterPro" id="IPR036366">
    <property type="entry name" value="PGBDSf"/>
</dbReference>
<dbReference type="PROSITE" id="PS52029">
    <property type="entry name" value="LD_TPASE"/>
    <property type="match status" value="1"/>
</dbReference>
<evidence type="ECO:0000259" key="9">
    <source>
        <dbReference type="PROSITE" id="PS52029"/>
    </source>
</evidence>
<keyword evidence="8" id="KW-0732">Signal</keyword>
<dbReference type="Gene3D" id="1.10.101.10">
    <property type="entry name" value="PGBD-like superfamily/PGBD"/>
    <property type="match status" value="1"/>
</dbReference>
<dbReference type="GO" id="GO:0009252">
    <property type="term" value="P:peptidoglycan biosynthetic process"/>
    <property type="evidence" value="ECO:0007669"/>
    <property type="project" value="UniProtKB-UniPathway"/>
</dbReference>
<dbReference type="InterPro" id="IPR005490">
    <property type="entry name" value="LD_TPept_cat_dom"/>
</dbReference>
<keyword evidence="3" id="KW-0808">Transferase</keyword>
<feature type="active site" description="Nucleophile" evidence="7">
    <location>
        <position position="476"/>
    </location>
</feature>